<name>A0A9P8Q4F3_WICPI</name>
<dbReference type="EMBL" id="JAEUBG010002889">
    <property type="protein sequence ID" value="KAH3683873.1"/>
    <property type="molecule type" value="Genomic_DNA"/>
</dbReference>
<gene>
    <name evidence="2" type="ORF">WICPIJ_005156</name>
</gene>
<proteinExistence type="predicted"/>
<dbReference type="AlphaFoldDB" id="A0A9P8Q4F3"/>
<dbReference type="Pfam" id="PF10863">
    <property type="entry name" value="NOP19"/>
    <property type="match status" value="1"/>
</dbReference>
<evidence type="ECO:0000313" key="2">
    <source>
        <dbReference type="EMBL" id="KAH3683873.1"/>
    </source>
</evidence>
<keyword evidence="3" id="KW-1185">Reference proteome</keyword>
<dbReference type="Proteomes" id="UP000774326">
    <property type="component" value="Unassembled WGS sequence"/>
</dbReference>
<organism evidence="2 3">
    <name type="scientific">Wickerhamomyces pijperi</name>
    <name type="common">Yeast</name>
    <name type="synonym">Pichia pijperi</name>
    <dbReference type="NCBI Taxonomy" id="599730"/>
    <lineage>
        <taxon>Eukaryota</taxon>
        <taxon>Fungi</taxon>
        <taxon>Dikarya</taxon>
        <taxon>Ascomycota</taxon>
        <taxon>Saccharomycotina</taxon>
        <taxon>Saccharomycetes</taxon>
        <taxon>Phaffomycetales</taxon>
        <taxon>Wickerhamomycetaceae</taxon>
        <taxon>Wickerhamomyces</taxon>
    </lineage>
</organism>
<dbReference type="InterPro" id="IPR022592">
    <property type="entry name" value="Nucleolar_19"/>
</dbReference>
<reference evidence="2" key="2">
    <citation type="submission" date="2021-01" db="EMBL/GenBank/DDBJ databases">
        <authorList>
            <person name="Schikora-Tamarit M.A."/>
        </authorList>
    </citation>
    <scope>NUCLEOTIDE SEQUENCE</scope>
    <source>
        <strain evidence="2">CBS2887</strain>
    </source>
</reference>
<feature type="compositionally biased region" description="Basic and acidic residues" evidence="1">
    <location>
        <begin position="106"/>
        <end position="115"/>
    </location>
</feature>
<dbReference type="OrthoDB" id="3981147at2759"/>
<evidence type="ECO:0000313" key="3">
    <source>
        <dbReference type="Proteomes" id="UP000774326"/>
    </source>
</evidence>
<feature type="compositionally biased region" description="Polar residues" evidence="1">
    <location>
        <begin position="94"/>
        <end position="105"/>
    </location>
</feature>
<feature type="region of interest" description="Disordered" evidence="1">
    <location>
        <begin position="85"/>
        <end position="191"/>
    </location>
</feature>
<feature type="region of interest" description="Disordered" evidence="1">
    <location>
        <begin position="31"/>
        <end position="50"/>
    </location>
</feature>
<evidence type="ECO:0000256" key="1">
    <source>
        <dbReference type="SAM" id="MobiDB-lite"/>
    </source>
</evidence>
<sequence length="191" mass="21423">MSHSREIKEKQKLQALFQTAHADTTSKISSWLKPKKVNNEPSDSSTEPALKSSHLDFLALPIISGSNGLSFENETDNVKIGEYLTSGNKKKGGDSNNVNKPQVQRNESKILEALRNKMKKSANKNMRSNQNQQNNKNNQYNSNNRTNTNASNSASNRGNNDDSDEEEEVKKTVKKKSFGLLIDSKINKKRK</sequence>
<accession>A0A9P8Q4F3</accession>
<protein>
    <submittedName>
        <fullName evidence="2">Uncharacterized protein</fullName>
    </submittedName>
</protein>
<reference evidence="2" key="1">
    <citation type="journal article" date="2021" name="Open Biol.">
        <title>Shared evolutionary footprints suggest mitochondrial oxidative damage underlies multiple complex I losses in fungi.</title>
        <authorList>
            <person name="Schikora-Tamarit M.A."/>
            <person name="Marcet-Houben M."/>
            <person name="Nosek J."/>
            <person name="Gabaldon T."/>
        </authorList>
    </citation>
    <scope>NUCLEOTIDE SEQUENCE</scope>
    <source>
        <strain evidence="2">CBS2887</strain>
    </source>
</reference>
<dbReference type="GO" id="GO:0042274">
    <property type="term" value="P:ribosomal small subunit biogenesis"/>
    <property type="evidence" value="ECO:0007669"/>
    <property type="project" value="InterPro"/>
</dbReference>
<dbReference type="GO" id="GO:0030686">
    <property type="term" value="C:90S preribosome"/>
    <property type="evidence" value="ECO:0007669"/>
    <property type="project" value="InterPro"/>
</dbReference>
<comment type="caution">
    <text evidence="2">The sequence shown here is derived from an EMBL/GenBank/DDBJ whole genome shotgun (WGS) entry which is preliminary data.</text>
</comment>
<feature type="compositionally biased region" description="Low complexity" evidence="1">
    <location>
        <begin position="123"/>
        <end position="158"/>
    </location>
</feature>